<gene>
    <name evidence="1" type="ORF">QJS10_CPA08g00964</name>
</gene>
<reference evidence="1" key="2">
    <citation type="submission" date="2023-06" db="EMBL/GenBank/DDBJ databases">
        <authorList>
            <person name="Ma L."/>
            <person name="Liu K.-W."/>
            <person name="Li Z."/>
            <person name="Hsiao Y.-Y."/>
            <person name="Qi Y."/>
            <person name="Fu T."/>
            <person name="Tang G."/>
            <person name="Zhang D."/>
            <person name="Sun W.-H."/>
            <person name="Liu D.-K."/>
            <person name="Li Y."/>
            <person name="Chen G.-Z."/>
            <person name="Liu X.-D."/>
            <person name="Liao X.-Y."/>
            <person name="Jiang Y.-T."/>
            <person name="Yu X."/>
            <person name="Hao Y."/>
            <person name="Huang J."/>
            <person name="Zhao X.-W."/>
            <person name="Ke S."/>
            <person name="Chen Y.-Y."/>
            <person name="Wu W.-L."/>
            <person name="Hsu J.-L."/>
            <person name="Lin Y.-F."/>
            <person name="Huang M.-D."/>
            <person name="Li C.-Y."/>
            <person name="Huang L."/>
            <person name="Wang Z.-W."/>
            <person name="Zhao X."/>
            <person name="Zhong W.-Y."/>
            <person name="Peng D.-H."/>
            <person name="Ahmad S."/>
            <person name="Lan S."/>
            <person name="Zhang J.-S."/>
            <person name="Tsai W.-C."/>
            <person name="Van De Peer Y."/>
            <person name="Liu Z.-J."/>
        </authorList>
    </citation>
    <scope>NUCLEOTIDE SEQUENCE</scope>
    <source>
        <strain evidence="1">CP</strain>
        <tissue evidence="1">Leaves</tissue>
    </source>
</reference>
<reference evidence="1" key="1">
    <citation type="journal article" date="2023" name="Nat. Commun.">
        <title>Diploid and tetraploid genomes of Acorus and the evolution of monocots.</title>
        <authorList>
            <person name="Ma L."/>
            <person name="Liu K.W."/>
            <person name="Li Z."/>
            <person name="Hsiao Y.Y."/>
            <person name="Qi Y."/>
            <person name="Fu T."/>
            <person name="Tang G.D."/>
            <person name="Zhang D."/>
            <person name="Sun W.H."/>
            <person name="Liu D.K."/>
            <person name="Li Y."/>
            <person name="Chen G.Z."/>
            <person name="Liu X.D."/>
            <person name="Liao X.Y."/>
            <person name="Jiang Y.T."/>
            <person name="Yu X."/>
            <person name="Hao Y."/>
            <person name="Huang J."/>
            <person name="Zhao X.W."/>
            <person name="Ke S."/>
            <person name="Chen Y.Y."/>
            <person name="Wu W.L."/>
            <person name="Hsu J.L."/>
            <person name="Lin Y.F."/>
            <person name="Huang M.D."/>
            <person name="Li C.Y."/>
            <person name="Huang L."/>
            <person name="Wang Z.W."/>
            <person name="Zhao X."/>
            <person name="Zhong W.Y."/>
            <person name="Peng D.H."/>
            <person name="Ahmad S."/>
            <person name="Lan S."/>
            <person name="Zhang J.S."/>
            <person name="Tsai W.C."/>
            <person name="Van de Peer Y."/>
            <person name="Liu Z.J."/>
        </authorList>
    </citation>
    <scope>NUCLEOTIDE SEQUENCE</scope>
    <source>
        <strain evidence="1">CP</strain>
    </source>
</reference>
<sequence length="73" mass="8147">MGKHSSKRGEKMWKQTVDWDFGASKRGKLLKEDWCLAIRKVGATWVSMNDNDIPILEIQPLRNDGGATSMGVG</sequence>
<comment type="caution">
    <text evidence="1">The sequence shown here is derived from an EMBL/GenBank/DDBJ whole genome shotgun (WGS) entry which is preliminary data.</text>
</comment>
<name>A0AAV9EBQ2_ACOCL</name>
<dbReference type="AlphaFoldDB" id="A0AAV9EBQ2"/>
<evidence type="ECO:0000313" key="1">
    <source>
        <dbReference type="EMBL" id="KAK1310314.1"/>
    </source>
</evidence>
<keyword evidence="2" id="KW-1185">Reference proteome</keyword>
<protein>
    <submittedName>
        <fullName evidence="1">Uncharacterized protein</fullName>
    </submittedName>
</protein>
<accession>A0AAV9EBQ2</accession>
<evidence type="ECO:0000313" key="2">
    <source>
        <dbReference type="Proteomes" id="UP001180020"/>
    </source>
</evidence>
<organism evidence="1 2">
    <name type="scientific">Acorus calamus</name>
    <name type="common">Sweet flag</name>
    <dbReference type="NCBI Taxonomy" id="4465"/>
    <lineage>
        <taxon>Eukaryota</taxon>
        <taxon>Viridiplantae</taxon>
        <taxon>Streptophyta</taxon>
        <taxon>Embryophyta</taxon>
        <taxon>Tracheophyta</taxon>
        <taxon>Spermatophyta</taxon>
        <taxon>Magnoliopsida</taxon>
        <taxon>Liliopsida</taxon>
        <taxon>Acoraceae</taxon>
        <taxon>Acorus</taxon>
    </lineage>
</organism>
<dbReference type="EMBL" id="JAUJYO010000008">
    <property type="protein sequence ID" value="KAK1310314.1"/>
    <property type="molecule type" value="Genomic_DNA"/>
</dbReference>
<dbReference type="Proteomes" id="UP001180020">
    <property type="component" value="Unassembled WGS sequence"/>
</dbReference>
<proteinExistence type="predicted"/>